<feature type="binding site" evidence="17">
    <location>
        <position position="70"/>
    </location>
    <ligand>
        <name>a CDP-1,2-diacyl-sn-glycerol</name>
        <dbReference type="ChEBI" id="CHEBI:58332"/>
    </ligand>
</feature>
<evidence type="ECO:0000256" key="13">
    <source>
        <dbReference type="ARBA" id="ARBA00023935"/>
    </source>
</evidence>
<keyword evidence="17" id="KW-0444">Lipid biosynthesis</keyword>
<evidence type="ECO:0000256" key="9">
    <source>
        <dbReference type="ARBA" id="ARBA00022723"/>
    </source>
</evidence>
<feature type="binding site" evidence="17">
    <location>
        <begin position="29"/>
        <end position="32"/>
    </location>
    <ligand>
        <name>a CDP-1,2-diacyl-sn-glycerol</name>
        <dbReference type="ChEBI" id="CHEBI:58332"/>
    </ligand>
</feature>
<feature type="binding site" evidence="17">
    <location>
        <position position="66"/>
    </location>
    <ligand>
        <name>Mg(2+)</name>
        <dbReference type="ChEBI" id="CHEBI:18420"/>
        <label>2</label>
    </ligand>
</feature>
<comment type="catalytic activity">
    <reaction evidence="13 17">
        <text>1,2-di-(9Z-octadecenoyl)-sn-glycero-3-cytidine-5'-diphosphate + 1D-myo-inositol 3-phosphate = 1,2-di-(9Z-octadecenoyl)-sn-glycero-3-phospho-(1D-myo-inositol-3-phosphate) + CMP + H(+)</text>
        <dbReference type="Rhea" id="RHEA:61216"/>
        <dbReference type="ChEBI" id="CHEBI:15378"/>
        <dbReference type="ChEBI" id="CHEBI:58401"/>
        <dbReference type="ChEBI" id="CHEBI:60377"/>
        <dbReference type="ChEBI" id="CHEBI:85356"/>
        <dbReference type="ChEBI" id="CHEBI:144472"/>
    </reaction>
</comment>
<dbReference type="InterPro" id="IPR000462">
    <property type="entry name" value="CDP-OH_P_trans"/>
</dbReference>
<comment type="caution">
    <text evidence="20">The sequence shown here is derived from an EMBL/GenBank/DDBJ whole genome shotgun (WGS) entry which is preliminary data.</text>
</comment>
<dbReference type="HAMAP" id="MF_02241">
    <property type="entry name" value="PIP_synthase"/>
    <property type="match status" value="1"/>
</dbReference>
<feature type="compositionally biased region" description="Basic and acidic residues" evidence="19">
    <location>
        <begin position="238"/>
        <end position="262"/>
    </location>
</feature>
<keyword evidence="17" id="KW-0594">Phospholipid biosynthesis</keyword>
<accession>A0ABR6BIG1</accession>
<comment type="subcellular location">
    <subcellularLocation>
        <location evidence="1 17">Cell membrane</location>
        <topology evidence="1 17">Multi-pass membrane protein</topology>
    </subcellularLocation>
</comment>
<keyword evidence="10 17" id="KW-0460">Magnesium</keyword>
<comment type="pathway">
    <text evidence="3">Lipid metabolism.</text>
</comment>
<dbReference type="Gene3D" id="1.20.120.1760">
    <property type="match status" value="1"/>
</dbReference>
<dbReference type="InterPro" id="IPR043130">
    <property type="entry name" value="CDP-OH_PTrfase_TM_dom"/>
</dbReference>
<evidence type="ECO:0000256" key="4">
    <source>
        <dbReference type="ARBA" id="ARBA00010441"/>
    </source>
</evidence>
<feature type="binding site" evidence="17">
    <location>
        <position position="74"/>
    </location>
    <ligand>
        <name>a CDP-1,2-diacyl-sn-glycerol</name>
        <dbReference type="ChEBI" id="CHEBI:58332"/>
    </ligand>
</feature>
<keyword evidence="12 17" id="KW-0472">Membrane</keyword>
<keyword evidence="9 17" id="KW-0479">Metal-binding</keyword>
<evidence type="ECO:0000256" key="12">
    <source>
        <dbReference type="ARBA" id="ARBA00023136"/>
    </source>
</evidence>
<evidence type="ECO:0000256" key="10">
    <source>
        <dbReference type="ARBA" id="ARBA00022842"/>
    </source>
</evidence>
<evidence type="ECO:0000256" key="1">
    <source>
        <dbReference type="ARBA" id="ARBA00004651"/>
    </source>
</evidence>
<proteinExistence type="inferred from homology"/>
<comment type="caution">
    <text evidence="17">Lacks conserved residue(s) required for the propagation of feature annotation.</text>
</comment>
<comment type="pathway">
    <text evidence="2 17">Phospholipid metabolism; phosphatidylinositol phosphate biosynthesis.</text>
</comment>
<evidence type="ECO:0000256" key="2">
    <source>
        <dbReference type="ARBA" id="ARBA00004805"/>
    </source>
</evidence>
<keyword evidence="17" id="KW-0443">Lipid metabolism</keyword>
<dbReference type="EMBL" id="JACJID010000003">
    <property type="protein sequence ID" value="MBA8926663.1"/>
    <property type="molecule type" value="Genomic_DNA"/>
</dbReference>
<feature type="binding site" evidence="17">
    <location>
        <position position="79"/>
    </location>
    <ligand>
        <name>a CDP-1,2-diacyl-sn-glycerol</name>
        <dbReference type="ChEBI" id="CHEBI:58332"/>
    </ligand>
</feature>
<sequence length="287" mass="29280">MLNIFARASVSRVTDPVGAWLLRLGVTPNVVTVIGTLGTVAASLWFFPRDDLFLGTVVVTVFAVFDLVDGAVARARGATPFGAVLDASCDRIADGALLGAIAWWCLVVAQDRLAGAAALISLVCAQVISYVKARAEATGLDADGGLVERAERLILALVGTGLQGLGVPLAVDVSMCALAVLAVITVAQRLSAVHRSARDRGAGGHGAVQREAGDGGAAPREAGQREAEEWDAGLRVAGDGEARERGAGKREAGDCQAGDREAGLCGAGDRGAGDREPGQGQAGECEQ</sequence>
<protein>
    <recommendedName>
        <fullName evidence="14 17">Phosphatidylinositol phosphate synthase</fullName>
        <shortName evidence="17">PIP synthase</shortName>
        <ecNumber evidence="17">2.7.8.-</ecNumber>
    </recommendedName>
    <alternativeName>
        <fullName evidence="15 17">CDP-diacylglycerol--D-myo-inositol-3-phosphate 3-phosphatidyltransferase</fullName>
    </alternativeName>
</protein>
<evidence type="ECO:0000256" key="5">
    <source>
        <dbReference type="ARBA" id="ARBA00011738"/>
    </source>
</evidence>
<feature type="active site" description="Proton acceptor" evidence="17">
    <location>
        <position position="90"/>
    </location>
</feature>
<evidence type="ECO:0000256" key="18">
    <source>
        <dbReference type="RuleBase" id="RU003750"/>
    </source>
</evidence>
<evidence type="ECO:0000256" key="8">
    <source>
        <dbReference type="ARBA" id="ARBA00022692"/>
    </source>
</evidence>
<feature type="binding site" evidence="17">
    <location>
        <position position="86"/>
    </location>
    <ligand>
        <name>Mg(2+)</name>
        <dbReference type="ChEBI" id="CHEBI:18420"/>
        <label>1</label>
    </ligand>
</feature>
<evidence type="ECO:0000313" key="21">
    <source>
        <dbReference type="Proteomes" id="UP000517916"/>
    </source>
</evidence>
<evidence type="ECO:0000256" key="11">
    <source>
        <dbReference type="ARBA" id="ARBA00022989"/>
    </source>
</evidence>
<dbReference type="Proteomes" id="UP000517916">
    <property type="component" value="Unassembled WGS sequence"/>
</dbReference>
<comment type="function">
    <text evidence="17">Catalyzes the conjugation of the 1'-hydroxyl group of D-myo-inositol-3-phosphate (also named L-myo-inositol-1-phosphate) with a lipid tail of cytidine diphosphate diacylglycerol (CDP-DAG), forming phosphatidylinositol phosphate (PIP) and CMP. PIP is a precursor of phosphatidylinositol (PI) which is an essential lipid required for cell wall formation.</text>
</comment>
<dbReference type="PROSITE" id="PS00379">
    <property type="entry name" value="CDP_ALCOHOL_P_TRANSF"/>
    <property type="match status" value="1"/>
</dbReference>
<comment type="subunit">
    <text evidence="5 17">Homodimer.</text>
</comment>
<dbReference type="GO" id="GO:0008444">
    <property type="term" value="F:CDP-diacylglycerol-glycerol-3-phosphate 3-phosphatidyltransferase activity"/>
    <property type="evidence" value="ECO:0007669"/>
    <property type="project" value="UniProtKB-EC"/>
</dbReference>
<evidence type="ECO:0000256" key="6">
    <source>
        <dbReference type="ARBA" id="ARBA00022475"/>
    </source>
</evidence>
<gene>
    <name evidence="20" type="ORF">BC739_003869</name>
</gene>
<evidence type="ECO:0000256" key="15">
    <source>
        <dbReference type="ARBA" id="ARBA00033137"/>
    </source>
</evidence>
<feature type="binding site" evidence="17">
    <location>
        <position position="69"/>
    </location>
    <ligand>
        <name>Mg(2+)</name>
        <dbReference type="ChEBI" id="CHEBI:18420"/>
        <label>1</label>
    </ligand>
</feature>
<comment type="catalytic activity">
    <reaction evidence="16 17">
        <text>a CDP-1,2-diacyl-sn-glycerol + 1D-myo-inositol 3-phosphate = a 1,2-diacyl-sn-glycero-3-phospho-(1D-myo-inositol-3-phosphate) + CMP + H(+)</text>
        <dbReference type="Rhea" id="RHEA:60504"/>
        <dbReference type="ChEBI" id="CHEBI:15378"/>
        <dbReference type="ChEBI" id="CHEBI:58088"/>
        <dbReference type="ChEBI" id="CHEBI:58332"/>
        <dbReference type="ChEBI" id="CHEBI:58401"/>
        <dbReference type="ChEBI" id="CHEBI:60377"/>
    </reaction>
</comment>
<keyword evidence="17" id="KW-1208">Phospholipid metabolism</keyword>
<feature type="binding site" evidence="17">
    <location>
        <position position="66"/>
    </location>
    <ligand>
        <name>Mg(2+)</name>
        <dbReference type="ChEBI" id="CHEBI:18420"/>
        <label>1</label>
    </ligand>
</feature>
<keyword evidence="7 17" id="KW-0808">Transferase</keyword>
<evidence type="ECO:0000256" key="7">
    <source>
        <dbReference type="ARBA" id="ARBA00022679"/>
    </source>
</evidence>
<name>A0ABR6BIG1_9PSEU</name>
<evidence type="ECO:0000256" key="3">
    <source>
        <dbReference type="ARBA" id="ARBA00005189"/>
    </source>
</evidence>
<feature type="binding site" evidence="17">
    <location>
        <position position="90"/>
    </location>
    <ligand>
        <name>Mg(2+)</name>
        <dbReference type="ChEBI" id="CHEBI:18420"/>
        <label>2</label>
    </ligand>
</feature>
<feature type="transmembrane region" description="Helical" evidence="17">
    <location>
        <begin position="52"/>
        <end position="72"/>
    </location>
</feature>
<feature type="region of interest" description="Disordered" evidence="19">
    <location>
        <begin position="197"/>
        <end position="287"/>
    </location>
</feature>
<keyword evidence="8 17" id="KW-0812">Transmembrane</keyword>
<evidence type="ECO:0000256" key="19">
    <source>
        <dbReference type="SAM" id="MobiDB-lite"/>
    </source>
</evidence>
<feature type="binding site" evidence="17">
    <location>
        <position position="86"/>
    </location>
    <ligand>
        <name>Mg(2+)</name>
        <dbReference type="ChEBI" id="CHEBI:18420"/>
        <label>2</label>
    </ligand>
</feature>
<comment type="similarity">
    <text evidence="4 17 18">Belongs to the CDP-alcohol phosphatidyltransferase class-I family.</text>
</comment>
<evidence type="ECO:0000256" key="14">
    <source>
        <dbReference type="ARBA" id="ARBA00024082"/>
    </source>
</evidence>
<evidence type="ECO:0000313" key="20">
    <source>
        <dbReference type="EMBL" id="MBA8926663.1"/>
    </source>
</evidence>
<reference evidence="20 21" key="1">
    <citation type="submission" date="2020-08" db="EMBL/GenBank/DDBJ databases">
        <title>Genomic Encyclopedia of Archaeal and Bacterial Type Strains, Phase II (KMG-II): from individual species to whole genera.</title>
        <authorList>
            <person name="Goeker M."/>
        </authorList>
    </citation>
    <scope>NUCLEOTIDE SEQUENCE [LARGE SCALE GENOMIC DNA]</scope>
    <source>
        <strain evidence="20 21">DSM 43850</strain>
    </source>
</reference>
<dbReference type="EC" id="2.7.8.-" evidence="17"/>
<keyword evidence="21" id="KW-1185">Reference proteome</keyword>
<keyword evidence="11 17" id="KW-1133">Transmembrane helix</keyword>
<evidence type="ECO:0000256" key="16">
    <source>
        <dbReference type="ARBA" id="ARBA00048865"/>
    </source>
</evidence>
<dbReference type="InterPro" id="IPR044268">
    <property type="entry name" value="PIP_synthase_PgsA1"/>
</dbReference>
<evidence type="ECO:0000256" key="17">
    <source>
        <dbReference type="HAMAP-Rule" id="MF_02241"/>
    </source>
</evidence>
<feature type="transmembrane region" description="Helical" evidence="17">
    <location>
        <begin position="20"/>
        <end position="45"/>
    </location>
</feature>
<keyword evidence="6 17" id="KW-1003">Cell membrane</keyword>
<organism evidence="20 21">
    <name type="scientific">Kutzneria viridogrisea</name>
    <dbReference type="NCBI Taxonomy" id="47990"/>
    <lineage>
        <taxon>Bacteria</taxon>
        <taxon>Bacillati</taxon>
        <taxon>Actinomycetota</taxon>
        <taxon>Actinomycetes</taxon>
        <taxon>Pseudonocardiales</taxon>
        <taxon>Pseudonocardiaceae</taxon>
        <taxon>Kutzneria</taxon>
    </lineage>
</organism>
<dbReference type="NCBIfam" id="NF045883">
    <property type="entry name" value="PIPSynth"/>
    <property type="match status" value="1"/>
</dbReference>
<dbReference type="Pfam" id="PF01066">
    <property type="entry name" value="CDP-OH_P_transf"/>
    <property type="match status" value="1"/>
</dbReference>
<comment type="cofactor">
    <cofactor evidence="17">
        <name>Mg(2+)</name>
        <dbReference type="ChEBI" id="CHEBI:18420"/>
    </cofactor>
    <text evidence="17">Contains a di-nuclear catalytic Mg(2+) center.</text>
</comment>
<dbReference type="InterPro" id="IPR048254">
    <property type="entry name" value="CDP_ALCOHOL_P_TRANSF_CS"/>
</dbReference>